<comment type="caution">
    <text evidence="2">The sequence shown here is derived from an EMBL/GenBank/DDBJ whole genome shotgun (WGS) entry which is preliminary data.</text>
</comment>
<name>A0A2P6QY81_ROSCH</name>
<feature type="transmembrane region" description="Helical" evidence="1">
    <location>
        <begin position="68"/>
        <end position="88"/>
    </location>
</feature>
<keyword evidence="1" id="KW-0812">Transmembrane</keyword>
<keyword evidence="2" id="KW-0808">Transferase</keyword>
<dbReference type="STRING" id="74649.A0A2P6QY81"/>
<keyword evidence="2" id="KW-0548">Nucleotidyltransferase</keyword>
<dbReference type="EMBL" id="PDCK01000042">
    <property type="protein sequence ID" value="PRQ39155.1"/>
    <property type="molecule type" value="Genomic_DNA"/>
</dbReference>
<keyword evidence="1" id="KW-1133">Transmembrane helix</keyword>
<dbReference type="PANTHER" id="PTHR11439">
    <property type="entry name" value="GAG-POL-RELATED RETROTRANSPOSON"/>
    <property type="match status" value="1"/>
</dbReference>
<dbReference type="EC" id="2.7.7.49" evidence="2"/>
<protein>
    <submittedName>
        <fullName evidence="2">Putative RNA-directed DNA polymerase</fullName>
        <ecNumber evidence="2">2.7.7.49</ecNumber>
    </submittedName>
</protein>
<keyword evidence="1" id="KW-0472">Membrane</keyword>
<dbReference type="Proteomes" id="UP000238479">
    <property type="component" value="Chromosome 4"/>
</dbReference>
<keyword evidence="3" id="KW-1185">Reference proteome</keyword>
<sequence length="106" mass="12105">MKNVPYASAVGCLMYAMVCTRPNIAHAVGVVSRYTSNPGKQHWEAVKWIMREVVLNYKDMLMQTWQEIMILVGVLLVMCILWVVLPYLGSQICKGKWPCLQRSPSM</sequence>
<keyword evidence="2" id="KW-0695">RNA-directed DNA polymerase</keyword>
<dbReference type="AlphaFoldDB" id="A0A2P6QY81"/>
<dbReference type="GO" id="GO:0003964">
    <property type="term" value="F:RNA-directed DNA polymerase activity"/>
    <property type="evidence" value="ECO:0007669"/>
    <property type="project" value="UniProtKB-KW"/>
</dbReference>
<evidence type="ECO:0000313" key="2">
    <source>
        <dbReference type="EMBL" id="PRQ39155.1"/>
    </source>
</evidence>
<accession>A0A2P6QY81</accession>
<proteinExistence type="predicted"/>
<dbReference type="Gramene" id="PRQ39155">
    <property type="protein sequence ID" value="PRQ39155"/>
    <property type="gene ID" value="RchiOBHm_Chr4g0421941"/>
</dbReference>
<reference evidence="2 3" key="1">
    <citation type="journal article" date="2018" name="Nat. Genet.">
        <title>The Rosa genome provides new insights in the design of modern roses.</title>
        <authorList>
            <person name="Bendahmane M."/>
        </authorList>
    </citation>
    <scope>NUCLEOTIDE SEQUENCE [LARGE SCALE GENOMIC DNA]</scope>
    <source>
        <strain evidence="3">cv. Old Blush</strain>
    </source>
</reference>
<gene>
    <name evidence="2" type="ORF">RchiOBHm_Chr4g0421941</name>
</gene>
<organism evidence="2 3">
    <name type="scientific">Rosa chinensis</name>
    <name type="common">China rose</name>
    <dbReference type="NCBI Taxonomy" id="74649"/>
    <lineage>
        <taxon>Eukaryota</taxon>
        <taxon>Viridiplantae</taxon>
        <taxon>Streptophyta</taxon>
        <taxon>Embryophyta</taxon>
        <taxon>Tracheophyta</taxon>
        <taxon>Spermatophyta</taxon>
        <taxon>Magnoliopsida</taxon>
        <taxon>eudicotyledons</taxon>
        <taxon>Gunneridae</taxon>
        <taxon>Pentapetalae</taxon>
        <taxon>rosids</taxon>
        <taxon>fabids</taxon>
        <taxon>Rosales</taxon>
        <taxon>Rosaceae</taxon>
        <taxon>Rosoideae</taxon>
        <taxon>Rosoideae incertae sedis</taxon>
        <taxon>Rosa</taxon>
    </lineage>
</organism>
<evidence type="ECO:0000256" key="1">
    <source>
        <dbReference type="SAM" id="Phobius"/>
    </source>
</evidence>
<evidence type="ECO:0000313" key="3">
    <source>
        <dbReference type="Proteomes" id="UP000238479"/>
    </source>
</evidence>
<dbReference type="PANTHER" id="PTHR11439:SF467">
    <property type="entry name" value="INTEGRASE CATALYTIC DOMAIN-CONTAINING PROTEIN"/>
    <property type="match status" value="1"/>
</dbReference>